<evidence type="ECO:0000313" key="2">
    <source>
        <dbReference type="EMBL" id="CAD1827036.1"/>
    </source>
</evidence>
<protein>
    <recommendedName>
        <fullName evidence="1">Reverse transcriptase domain-containing protein</fullName>
    </recommendedName>
</protein>
<organism evidence="2">
    <name type="scientific">Ananas comosus var. bracteatus</name>
    <name type="common">red pineapple</name>
    <dbReference type="NCBI Taxonomy" id="296719"/>
    <lineage>
        <taxon>Eukaryota</taxon>
        <taxon>Viridiplantae</taxon>
        <taxon>Streptophyta</taxon>
        <taxon>Embryophyta</taxon>
        <taxon>Tracheophyta</taxon>
        <taxon>Spermatophyta</taxon>
        <taxon>Magnoliopsida</taxon>
        <taxon>Liliopsida</taxon>
        <taxon>Poales</taxon>
        <taxon>Bromeliaceae</taxon>
        <taxon>Bromelioideae</taxon>
        <taxon>Ananas</taxon>
    </lineage>
</organism>
<reference evidence="2" key="1">
    <citation type="submission" date="2020-07" db="EMBL/GenBank/DDBJ databases">
        <authorList>
            <person name="Lin J."/>
        </authorList>
    </citation>
    <scope>NUCLEOTIDE SEQUENCE</scope>
</reference>
<dbReference type="AlphaFoldDB" id="A0A6V7P8P4"/>
<proteinExistence type="predicted"/>
<accession>A0A6V7P8P4</accession>
<dbReference type="SUPFAM" id="SSF56672">
    <property type="entry name" value="DNA/RNA polymerases"/>
    <property type="match status" value="1"/>
</dbReference>
<dbReference type="InterPro" id="IPR000477">
    <property type="entry name" value="RT_dom"/>
</dbReference>
<dbReference type="PANTHER" id="PTHR31635">
    <property type="entry name" value="REVERSE TRANSCRIPTASE DOMAIN-CONTAINING PROTEIN-RELATED"/>
    <property type="match status" value="1"/>
</dbReference>
<gene>
    <name evidence="2" type="ORF">CB5_LOCUS10247</name>
</gene>
<dbReference type="InterPro" id="IPR043502">
    <property type="entry name" value="DNA/RNA_pol_sf"/>
</dbReference>
<dbReference type="SUPFAM" id="SSF56219">
    <property type="entry name" value="DNase I-like"/>
    <property type="match status" value="1"/>
</dbReference>
<dbReference type="Gene3D" id="3.60.10.10">
    <property type="entry name" value="Endonuclease/exonuclease/phosphatase"/>
    <property type="match status" value="1"/>
</dbReference>
<dbReference type="InterPro" id="IPR036691">
    <property type="entry name" value="Endo/exonu/phosph_ase_sf"/>
</dbReference>
<feature type="domain" description="Reverse transcriptase" evidence="1">
    <location>
        <begin position="409"/>
        <end position="689"/>
    </location>
</feature>
<dbReference type="PROSITE" id="PS50878">
    <property type="entry name" value="RT_POL"/>
    <property type="match status" value="1"/>
</dbReference>
<evidence type="ECO:0000259" key="1">
    <source>
        <dbReference type="PROSITE" id="PS50878"/>
    </source>
</evidence>
<dbReference type="Pfam" id="PF03372">
    <property type="entry name" value="Exo_endo_phos"/>
    <property type="match status" value="1"/>
</dbReference>
<dbReference type="InterPro" id="IPR005135">
    <property type="entry name" value="Endo/exonuclease/phosphatase"/>
</dbReference>
<name>A0A6V7P8P4_ANACO</name>
<sequence>MWNSNEVDCHPRVRSRQIVHAAISVGNSEPWLISAIYAGQLTDDRKYLLQELSKISELDAPWLVVGDFNMITRAEEARGGKQFHVSKSVRMFRDFIASHDLVDLGFSGPSFTWCNNRCWVERIWRRIDRALATSSWLLRYPECRVDHLPRTGSDHAPLLVSLHHHTTRHARIFRFEHFWMEYATVQEIVASVFNEDSVHKLHNNLSKLQRDVLRWNKLSLGKLENISDMLKQEISMLEQSESDGTITSQQVERLSSLYNHHAAIMRQIETKWLTKSRIRWLRDGDQNTHFFHMATLVRRRRNRITSLVLDNGIRISDEPNLMMAFSIFYTNLWDYNFNGFSADMDIEGFPTISSDVHDMLVAPFTIDEVKAALWSMPTGKAPGPDGYPVEFYRRYWDNVAPTIMRELHSFQSTGLLPIEWARTFIVLIPKKENPERVSDYRPISLCNVCYRLLAKILVNRMKSLLPSLIGIEQSAFVPTRNISDNIMIVQEMFHSINTVRNGDAMMFIKCDMEKAYDRMAWQAILFAMHHMNFPKKWLMWIEACISSPMYALLVNGNPSNWLKPKCSLRQGDPLSPYLFILTSQLLTHMLNKNLSAGKISGFRIDSRTRISHLMYADDLLIVTKAKIQECNVITETLEFYTSITNQKVNLTKSAVYFPNWINRDLKRHIYQKLGMQEGSIPLTYLGIKLGSGKQLLRDYDDFEARVDSRLAFWKRNSLSQAGRLVLINSVLGAMPNHIFANSVVPKGVTNSLSRKIRDFLWEKRNNKKSLHLLKWDSVTTARVNGGLGIRDPNISQKALLGPKVFMVLNNNEPL</sequence>
<dbReference type="GO" id="GO:0003824">
    <property type="term" value="F:catalytic activity"/>
    <property type="evidence" value="ECO:0007669"/>
    <property type="project" value="InterPro"/>
</dbReference>
<dbReference type="CDD" id="cd01650">
    <property type="entry name" value="RT_nLTR_like"/>
    <property type="match status" value="1"/>
</dbReference>
<dbReference type="Pfam" id="PF00078">
    <property type="entry name" value="RVT_1"/>
    <property type="match status" value="1"/>
</dbReference>
<dbReference type="EMBL" id="LR862146">
    <property type="protein sequence ID" value="CAD1827036.1"/>
    <property type="molecule type" value="Genomic_DNA"/>
</dbReference>
<dbReference type="PANTHER" id="PTHR31635:SF196">
    <property type="entry name" value="REVERSE TRANSCRIPTASE DOMAIN-CONTAINING PROTEIN-RELATED"/>
    <property type="match status" value="1"/>
</dbReference>